<dbReference type="RefSeq" id="WP_307282920.1">
    <property type="nucleotide sequence ID" value="NZ_JAUSVX010000019.1"/>
</dbReference>
<evidence type="ECO:0000313" key="2">
    <source>
        <dbReference type="Proteomes" id="UP001242480"/>
    </source>
</evidence>
<dbReference type="EMBL" id="JAUSVX010000019">
    <property type="protein sequence ID" value="MDQ0474016.1"/>
    <property type="molecule type" value="Genomic_DNA"/>
</dbReference>
<dbReference type="InterPro" id="IPR023214">
    <property type="entry name" value="HAD_sf"/>
</dbReference>
<dbReference type="PANTHER" id="PTHR43611">
    <property type="entry name" value="ALPHA-D-GLUCOSE 1-PHOSPHATE PHOSPHATASE"/>
    <property type="match status" value="1"/>
</dbReference>
<protein>
    <submittedName>
        <fullName evidence="1">FMN phosphatase YigB (HAD superfamily)</fullName>
    </submittedName>
</protein>
<dbReference type="SUPFAM" id="SSF56784">
    <property type="entry name" value="HAD-like"/>
    <property type="match status" value="1"/>
</dbReference>
<gene>
    <name evidence="1" type="ORF">QO011_007055</name>
</gene>
<sequence>MDAVASVVPAVVCFDASGVLFTNGTRILIERLATETGADRAALSTLFSGPESWALRRGEIEAGAFWAWIGPRLQAATGLDAEMIRRAWLACFEPHPGMVVLLEHLAAAGFALGVIAETTAERAADLERRLHLDRLLQHRFLSFEQGADKRDGALFALAAAALPAGVPRIMVEDEPASAAFAAAAGFISLIYRSAAGIAEDLQELGFSTDLGR</sequence>
<proteinExistence type="predicted"/>
<comment type="caution">
    <text evidence="1">The sequence shown here is derived from an EMBL/GenBank/DDBJ whole genome shotgun (WGS) entry which is preliminary data.</text>
</comment>
<reference evidence="1 2" key="1">
    <citation type="submission" date="2023-07" db="EMBL/GenBank/DDBJ databases">
        <title>Genomic Encyclopedia of Type Strains, Phase IV (KMG-IV): sequencing the most valuable type-strain genomes for metagenomic binning, comparative biology and taxonomic classification.</title>
        <authorList>
            <person name="Goeker M."/>
        </authorList>
    </citation>
    <scope>NUCLEOTIDE SEQUENCE [LARGE SCALE GENOMIC DNA]</scope>
    <source>
        <strain evidence="1 2">DSM 19619</strain>
    </source>
</reference>
<dbReference type="Gene3D" id="3.40.50.1000">
    <property type="entry name" value="HAD superfamily/HAD-like"/>
    <property type="match status" value="1"/>
</dbReference>
<organism evidence="1 2">
    <name type="scientific">Labrys wisconsinensis</name>
    <dbReference type="NCBI Taxonomy" id="425677"/>
    <lineage>
        <taxon>Bacteria</taxon>
        <taxon>Pseudomonadati</taxon>
        <taxon>Pseudomonadota</taxon>
        <taxon>Alphaproteobacteria</taxon>
        <taxon>Hyphomicrobiales</taxon>
        <taxon>Xanthobacteraceae</taxon>
        <taxon>Labrys</taxon>
    </lineage>
</organism>
<name>A0ABU0JKL3_9HYPH</name>
<dbReference type="Proteomes" id="UP001242480">
    <property type="component" value="Unassembled WGS sequence"/>
</dbReference>
<evidence type="ECO:0000313" key="1">
    <source>
        <dbReference type="EMBL" id="MDQ0474016.1"/>
    </source>
</evidence>
<dbReference type="PANTHER" id="PTHR43611:SF3">
    <property type="entry name" value="FLAVIN MONONUCLEOTIDE HYDROLASE 1, CHLOROPLATIC"/>
    <property type="match status" value="1"/>
</dbReference>
<accession>A0ABU0JKL3</accession>
<dbReference type="InterPro" id="IPR036412">
    <property type="entry name" value="HAD-like_sf"/>
</dbReference>
<keyword evidence="2" id="KW-1185">Reference proteome</keyword>